<protein>
    <submittedName>
        <fullName evidence="2">Synaptophysin-like protein 2</fullName>
    </submittedName>
</protein>
<accession>R0J8Y8</accession>
<name>R0J8Y8_ANAPL</name>
<reference evidence="3" key="1">
    <citation type="journal article" date="2013" name="Nat. Genet.">
        <title>The duck genome and transcriptome provide insight into an avian influenza virus reservoir species.</title>
        <authorList>
            <person name="Huang Y."/>
            <person name="Li Y."/>
            <person name="Burt D.W."/>
            <person name="Chen H."/>
            <person name="Zhang Y."/>
            <person name="Qian W."/>
            <person name="Kim H."/>
            <person name="Gan S."/>
            <person name="Zhao Y."/>
            <person name="Li J."/>
            <person name="Yi K."/>
            <person name="Feng H."/>
            <person name="Zhu P."/>
            <person name="Li B."/>
            <person name="Liu Q."/>
            <person name="Fairley S."/>
            <person name="Magor K.E."/>
            <person name="Du Z."/>
            <person name="Hu X."/>
            <person name="Goodman L."/>
            <person name="Tafer H."/>
            <person name="Vignal A."/>
            <person name="Lee T."/>
            <person name="Kim K.W."/>
            <person name="Sheng Z."/>
            <person name="An Y."/>
            <person name="Searle S."/>
            <person name="Herrero J."/>
            <person name="Groenen M.A."/>
            <person name="Crooijmans R.P."/>
            <person name="Faraut T."/>
            <person name="Cai Q."/>
            <person name="Webster R.G."/>
            <person name="Aldridge J.R."/>
            <person name="Warren W.C."/>
            <person name="Bartschat S."/>
            <person name="Kehr S."/>
            <person name="Marz M."/>
            <person name="Stadler P.F."/>
            <person name="Smith J."/>
            <person name="Kraus R.H."/>
            <person name="Zhao Y."/>
            <person name="Ren L."/>
            <person name="Fei J."/>
            <person name="Morisson M."/>
            <person name="Kaiser P."/>
            <person name="Griffin D.K."/>
            <person name="Rao M."/>
            <person name="Pitel F."/>
            <person name="Wang J."/>
            <person name="Li N."/>
        </authorList>
    </citation>
    <scope>NUCLEOTIDE SEQUENCE [LARGE SCALE GENOMIC DNA]</scope>
</reference>
<evidence type="ECO:0000256" key="1">
    <source>
        <dbReference type="SAM" id="MobiDB-lite"/>
    </source>
</evidence>
<feature type="region of interest" description="Disordered" evidence="1">
    <location>
        <begin position="27"/>
        <end position="47"/>
    </location>
</feature>
<feature type="non-terminal residue" evidence="2">
    <location>
        <position position="1"/>
    </location>
</feature>
<dbReference type="AlphaFoldDB" id="R0J8Y8"/>
<proteinExistence type="predicted"/>
<sequence length="47" mass="4787">GAASRAACCWHSWWGHGWHWPPTERVTAGGGLSPGAPMSAVTAGLGT</sequence>
<dbReference type="EMBL" id="KB746597">
    <property type="protein sequence ID" value="EOA93386.1"/>
    <property type="molecule type" value="Genomic_DNA"/>
</dbReference>
<dbReference type="Proteomes" id="UP000296049">
    <property type="component" value="Unassembled WGS sequence"/>
</dbReference>
<keyword evidence="3" id="KW-1185">Reference proteome</keyword>
<organism evidence="2 3">
    <name type="scientific">Anas platyrhynchos</name>
    <name type="common">Mallard</name>
    <name type="synonym">Anas boschas</name>
    <dbReference type="NCBI Taxonomy" id="8839"/>
    <lineage>
        <taxon>Eukaryota</taxon>
        <taxon>Metazoa</taxon>
        <taxon>Chordata</taxon>
        <taxon>Craniata</taxon>
        <taxon>Vertebrata</taxon>
        <taxon>Euteleostomi</taxon>
        <taxon>Archelosauria</taxon>
        <taxon>Archosauria</taxon>
        <taxon>Dinosauria</taxon>
        <taxon>Saurischia</taxon>
        <taxon>Theropoda</taxon>
        <taxon>Coelurosauria</taxon>
        <taxon>Aves</taxon>
        <taxon>Neognathae</taxon>
        <taxon>Galloanserae</taxon>
        <taxon>Anseriformes</taxon>
        <taxon>Anatidae</taxon>
        <taxon>Anatinae</taxon>
        <taxon>Anas</taxon>
    </lineage>
</organism>
<evidence type="ECO:0000313" key="3">
    <source>
        <dbReference type="Proteomes" id="UP000296049"/>
    </source>
</evidence>
<evidence type="ECO:0000313" key="2">
    <source>
        <dbReference type="EMBL" id="EOA93386.1"/>
    </source>
</evidence>
<gene>
    <name evidence="2" type="ORF">Anapl_16794</name>
</gene>